<comment type="similarity">
    <text evidence="1">Belongs to the serine-aspartate repeat-containing protein (SDr) family.</text>
</comment>
<proteinExistence type="inferred from homology"/>
<name>A0ABP3V1Q0_9CLOT</name>
<sequence>MAVEDVRQDMYKLGQSEEKSIQDLAEEIRLDLQLQPNENLEGGTVYGKVVDEEGNPIENSLVKIMSNDYEPLAHAFTAADGSYVFSPFPAGNNYRIFAISDGYKLQEQIQFNLLSNQQVEKNFQLEVDPNASNGIIAGDIFDNTTGQPIEGAVVKLYQVDDQQVETLYALTYTNEYGQYVFRELEQDNYIVRITALGYQPAATNVVIDQPGQIANVISNLQVDTATERGTVSGLITDDNNQPIAQADVILYEVKEDDSLNPVAFTKTNDQGAYLFINVARGDYKIKSNKMVDITV</sequence>
<protein>
    <recommendedName>
        <fullName evidence="6">Cna protein B-type domain protein</fullName>
    </recommendedName>
</protein>
<dbReference type="SUPFAM" id="SSF49452">
    <property type="entry name" value="Starch-binding domain-like"/>
    <property type="match status" value="1"/>
</dbReference>
<dbReference type="Gene3D" id="2.60.40.1120">
    <property type="entry name" value="Carboxypeptidase-like, regulatory domain"/>
    <property type="match status" value="2"/>
</dbReference>
<dbReference type="InterPro" id="IPR013784">
    <property type="entry name" value="Carb-bd-like_fold"/>
</dbReference>
<evidence type="ECO:0000256" key="3">
    <source>
        <dbReference type="ARBA" id="ARBA00022729"/>
    </source>
</evidence>
<dbReference type="EMBL" id="BAAACG010000013">
    <property type="protein sequence ID" value="GAA0744803.1"/>
    <property type="molecule type" value="Genomic_DNA"/>
</dbReference>
<gene>
    <name evidence="4" type="ORF">GCM10008906_30200</name>
</gene>
<dbReference type="InterPro" id="IPR013783">
    <property type="entry name" value="Ig-like_fold"/>
</dbReference>
<dbReference type="Proteomes" id="UP001501510">
    <property type="component" value="Unassembled WGS sequence"/>
</dbReference>
<dbReference type="InterPro" id="IPR008969">
    <property type="entry name" value="CarboxyPept-like_regulatory"/>
</dbReference>
<dbReference type="Gene3D" id="2.60.40.10">
    <property type="entry name" value="Immunoglobulins"/>
    <property type="match status" value="1"/>
</dbReference>
<dbReference type="PANTHER" id="PTHR36108">
    <property type="entry name" value="COLOSSIN-B-RELATED"/>
    <property type="match status" value="1"/>
</dbReference>
<keyword evidence="3" id="KW-0732">Signal</keyword>
<evidence type="ECO:0000313" key="5">
    <source>
        <dbReference type="Proteomes" id="UP001501510"/>
    </source>
</evidence>
<keyword evidence="2" id="KW-0964">Secreted</keyword>
<comment type="caution">
    <text evidence="4">The sequence shown here is derived from an EMBL/GenBank/DDBJ whole genome shotgun (WGS) entry which is preliminary data.</text>
</comment>
<keyword evidence="5" id="KW-1185">Reference proteome</keyword>
<evidence type="ECO:0000256" key="1">
    <source>
        <dbReference type="ARBA" id="ARBA00007257"/>
    </source>
</evidence>
<evidence type="ECO:0008006" key="6">
    <source>
        <dbReference type="Google" id="ProtNLM"/>
    </source>
</evidence>
<dbReference type="Pfam" id="PF13620">
    <property type="entry name" value="CarboxypepD_reg"/>
    <property type="match status" value="2"/>
</dbReference>
<evidence type="ECO:0000313" key="4">
    <source>
        <dbReference type="EMBL" id="GAA0744803.1"/>
    </source>
</evidence>
<accession>A0ABP3V1Q0</accession>
<evidence type="ECO:0000256" key="2">
    <source>
        <dbReference type="ARBA" id="ARBA00022525"/>
    </source>
</evidence>
<reference evidence="5" key="1">
    <citation type="journal article" date="2019" name="Int. J. Syst. Evol. Microbiol.">
        <title>The Global Catalogue of Microorganisms (GCM) 10K type strain sequencing project: providing services to taxonomists for standard genome sequencing and annotation.</title>
        <authorList>
            <consortium name="The Broad Institute Genomics Platform"/>
            <consortium name="The Broad Institute Genome Sequencing Center for Infectious Disease"/>
            <person name="Wu L."/>
            <person name="Ma J."/>
        </authorList>
    </citation>
    <scope>NUCLEOTIDE SEQUENCE [LARGE SCALE GENOMIC DNA]</scope>
    <source>
        <strain evidence="5">JCM 1407</strain>
    </source>
</reference>
<organism evidence="4 5">
    <name type="scientific">Clostridium oceanicum</name>
    <dbReference type="NCBI Taxonomy" id="1543"/>
    <lineage>
        <taxon>Bacteria</taxon>
        <taxon>Bacillati</taxon>
        <taxon>Bacillota</taxon>
        <taxon>Clostridia</taxon>
        <taxon>Eubacteriales</taxon>
        <taxon>Clostridiaceae</taxon>
        <taxon>Clostridium</taxon>
    </lineage>
</organism>
<dbReference type="PANTHER" id="PTHR36108:SF13">
    <property type="entry name" value="COLOSSIN-B-RELATED"/>
    <property type="match status" value="1"/>
</dbReference>
<dbReference type="RefSeq" id="WP_343762832.1">
    <property type="nucleotide sequence ID" value="NZ_BAAACG010000013.1"/>
</dbReference>
<dbReference type="SUPFAM" id="SSF49464">
    <property type="entry name" value="Carboxypeptidase regulatory domain-like"/>
    <property type="match status" value="2"/>
</dbReference>